<feature type="compositionally biased region" description="Low complexity" evidence="1">
    <location>
        <begin position="40"/>
        <end position="50"/>
    </location>
</feature>
<dbReference type="PROSITE" id="PS51257">
    <property type="entry name" value="PROKAR_LIPOPROTEIN"/>
    <property type="match status" value="1"/>
</dbReference>
<dbReference type="InterPro" id="IPR045175">
    <property type="entry name" value="M28_fam"/>
</dbReference>
<evidence type="ECO:0000256" key="2">
    <source>
        <dbReference type="SAM" id="SignalP"/>
    </source>
</evidence>
<keyword evidence="2" id="KW-0732">Signal</keyword>
<accession>A0A255GEI7</accession>
<comment type="caution">
    <text evidence="4">The sequence shown here is derived from an EMBL/GenBank/DDBJ whole genome shotgun (WGS) entry which is preliminary data.</text>
</comment>
<dbReference type="GO" id="GO:0006508">
    <property type="term" value="P:proteolysis"/>
    <property type="evidence" value="ECO:0007669"/>
    <property type="project" value="InterPro"/>
</dbReference>
<dbReference type="Proteomes" id="UP000215896">
    <property type="component" value="Unassembled WGS sequence"/>
</dbReference>
<evidence type="ECO:0000259" key="3">
    <source>
        <dbReference type="Pfam" id="PF04389"/>
    </source>
</evidence>
<dbReference type="SUPFAM" id="SSF53187">
    <property type="entry name" value="Zn-dependent exopeptidases"/>
    <property type="match status" value="1"/>
</dbReference>
<protein>
    <submittedName>
        <fullName evidence="4">Zn-dependent exopeptidase M28</fullName>
    </submittedName>
</protein>
<dbReference type="EMBL" id="NMVO01000014">
    <property type="protein sequence ID" value="OYO12723.1"/>
    <property type="molecule type" value="Genomic_DNA"/>
</dbReference>
<feature type="domain" description="Peptidase M28" evidence="3">
    <location>
        <begin position="143"/>
        <end position="334"/>
    </location>
</feature>
<dbReference type="PANTHER" id="PTHR12147">
    <property type="entry name" value="METALLOPEPTIDASE M28 FAMILY MEMBER"/>
    <property type="match status" value="1"/>
</dbReference>
<name>A0A255GEI7_9ACTN</name>
<evidence type="ECO:0000313" key="4">
    <source>
        <dbReference type="EMBL" id="OYO12723.1"/>
    </source>
</evidence>
<feature type="region of interest" description="Disordered" evidence="1">
    <location>
        <begin position="29"/>
        <end position="71"/>
    </location>
</feature>
<feature type="chain" id="PRO_5039187235" evidence="2">
    <location>
        <begin position="31"/>
        <end position="340"/>
    </location>
</feature>
<sequence>MKADRNRQTVRRSAAGLAVAAVIATSACTASDSGQPVPSPAVGPTASPAPSTTPTPSPAPTPTPSATPSPAPAVFETERAMADVRTLAGDIGPRLATGPEFDRAAGLVAERFTGLGFRVARQEFEVPAGDSWGTPVAAGSSANVIAEPFGFDPARPYRIVGAHLDTIAVAPGAEDNASGVAVMLELARMAAQEQNQQVRFIAFGAEEPRAQGDANHHYGSRFYVDELARQPGELAGMISLDRVGVRSDRVPISNGGPRGLPVRNDLRAAADRVGVPVQPTDNNRASDHWSFEKAGLPAARIGSVPYAGYHSRRDTPDVIDPRQLERVGQLAWAWLSSPTG</sequence>
<gene>
    <name evidence="4" type="ORF">CGZ94_12485</name>
</gene>
<evidence type="ECO:0000313" key="5">
    <source>
        <dbReference type="Proteomes" id="UP000215896"/>
    </source>
</evidence>
<dbReference type="OrthoDB" id="345880at2"/>
<organism evidence="4 5">
    <name type="scientific">Enemella evansiae</name>
    <dbReference type="NCBI Taxonomy" id="2016499"/>
    <lineage>
        <taxon>Bacteria</taxon>
        <taxon>Bacillati</taxon>
        <taxon>Actinomycetota</taxon>
        <taxon>Actinomycetes</taxon>
        <taxon>Propionibacteriales</taxon>
        <taxon>Propionibacteriaceae</taxon>
        <taxon>Enemella</taxon>
    </lineage>
</organism>
<dbReference type="Pfam" id="PF04389">
    <property type="entry name" value="Peptidase_M28"/>
    <property type="match status" value="1"/>
</dbReference>
<dbReference type="AlphaFoldDB" id="A0A255GEI7"/>
<dbReference type="GO" id="GO:0008235">
    <property type="term" value="F:metalloexopeptidase activity"/>
    <property type="evidence" value="ECO:0007669"/>
    <property type="project" value="InterPro"/>
</dbReference>
<dbReference type="RefSeq" id="WP_094401872.1">
    <property type="nucleotide sequence ID" value="NZ_NMVL01000014.1"/>
</dbReference>
<dbReference type="PANTHER" id="PTHR12147:SF26">
    <property type="entry name" value="PEPTIDASE M28 DOMAIN-CONTAINING PROTEIN"/>
    <property type="match status" value="1"/>
</dbReference>
<proteinExistence type="predicted"/>
<keyword evidence="5" id="KW-1185">Reference proteome</keyword>
<feature type="signal peptide" evidence="2">
    <location>
        <begin position="1"/>
        <end position="30"/>
    </location>
</feature>
<reference evidence="4 5" key="1">
    <citation type="submission" date="2017-07" db="EMBL/GenBank/DDBJ databases">
        <title>Draft whole genome sequences of clinical Proprionibacteriaceae strains.</title>
        <authorList>
            <person name="Bernier A.-M."/>
            <person name="Bernard K."/>
            <person name="Domingo M.-C."/>
        </authorList>
    </citation>
    <scope>NUCLEOTIDE SEQUENCE [LARGE SCALE GENOMIC DNA]</scope>
    <source>
        <strain evidence="4 5">NML 030167</strain>
    </source>
</reference>
<feature type="compositionally biased region" description="Pro residues" evidence="1">
    <location>
        <begin position="51"/>
        <end position="71"/>
    </location>
</feature>
<dbReference type="Gene3D" id="3.40.630.10">
    <property type="entry name" value="Zn peptidases"/>
    <property type="match status" value="1"/>
</dbReference>
<evidence type="ECO:0000256" key="1">
    <source>
        <dbReference type="SAM" id="MobiDB-lite"/>
    </source>
</evidence>
<dbReference type="InterPro" id="IPR007484">
    <property type="entry name" value="Peptidase_M28"/>
</dbReference>